<dbReference type="RefSeq" id="WP_097650800.1">
    <property type="nucleotide sequence ID" value="NZ_LYXE01000031.1"/>
</dbReference>
<reference evidence="11 12" key="1">
    <citation type="submission" date="2016-05" db="EMBL/GenBank/DDBJ databases">
        <authorList>
            <person name="Lavstsen T."/>
            <person name="Jespersen J.S."/>
        </authorList>
    </citation>
    <scope>NUCLEOTIDE SEQUENCE [LARGE SCALE GENOMIC DNA]</scope>
    <source>
        <strain evidence="11 12">B7-9</strain>
    </source>
</reference>
<dbReference type="CDD" id="cd16917">
    <property type="entry name" value="HATPase_UhpB-NarQ-NarX-like"/>
    <property type="match status" value="1"/>
</dbReference>
<dbReference type="AlphaFoldDB" id="A0A2H3KQT2"/>
<keyword evidence="4 10" id="KW-0812">Transmembrane</keyword>
<dbReference type="EMBL" id="LYXE01000031">
    <property type="protein sequence ID" value="PDW00715.1"/>
    <property type="molecule type" value="Genomic_DNA"/>
</dbReference>
<feature type="transmembrane region" description="Helical" evidence="10">
    <location>
        <begin position="77"/>
        <end position="100"/>
    </location>
</feature>
<feature type="region of interest" description="Disordered" evidence="9">
    <location>
        <begin position="182"/>
        <end position="224"/>
    </location>
</feature>
<proteinExistence type="predicted"/>
<evidence type="ECO:0000313" key="11">
    <source>
        <dbReference type="EMBL" id="PDW00715.1"/>
    </source>
</evidence>
<keyword evidence="3" id="KW-0808">Transferase</keyword>
<dbReference type="GO" id="GO:0005886">
    <property type="term" value="C:plasma membrane"/>
    <property type="evidence" value="ECO:0007669"/>
    <property type="project" value="UniProtKB-SubCell"/>
</dbReference>
<evidence type="ECO:0008006" key="13">
    <source>
        <dbReference type="Google" id="ProtNLM"/>
    </source>
</evidence>
<dbReference type="PANTHER" id="PTHR24421:SF37">
    <property type="entry name" value="SENSOR HISTIDINE KINASE NARS"/>
    <property type="match status" value="1"/>
</dbReference>
<sequence length="391" mass="42784">MKRLAGQWQSHLSDHVVFFSYRWLAWIFAALALTLPGRPTETLPRDAGLLLLIGVLNVVATALAQGYVQLARQRPTLLVLDLIVGIAILWLSGSTMLPFLPFALGALVLPALLYGSRGSIVGGSVFIILDLFGLAVINRGSEVTLAEGTIVLRVVLPLLFSFFWWWVAAVVMKDQAQQTSEAEGAHGPFASPLLGSADPETAQRTGVRTRVLERPPSEDAVRRPVHPGVTSSLVATRSTEQRADPARKVFYELMAIQGRDRDLMAMLDQLGAAIADQAGIEVRVSVIGEPRPLHRAIEMLLLRIAHEALLNVQHHAQAHIALVVVRFAPNHVILMIQDDGVGLLDGTYERPGVHALRVVRYRLAEFEGELHVVERESGGLTVEARMPTTHI</sequence>
<evidence type="ECO:0000256" key="8">
    <source>
        <dbReference type="ARBA" id="ARBA00023136"/>
    </source>
</evidence>
<evidence type="ECO:0000256" key="4">
    <source>
        <dbReference type="ARBA" id="ARBA00022692"/>
    </source>
</evidence>
<keyword evidence="12" id="KW-1185">Reference proteome</keyword>
<feature type="transmembrane region" description="Helical" evidence="10">
    <location>
        <begin position="47"/>
        <end position="70"/>
    </location>
</feature>
<evidence type="ECO:0000256" key="2">
    <source>
        <dbReference type="ARBA" id="ARBA00022475"/>
    </source>
</evidence>
<dbReference type="InterPro" id="IPR050482">
    <property type="entry name" value="Sensor_HK_TwoCompSys"/>
</dbReference>
<name>A0A2H3KQT2_9CHLR</name>
<feature type="transmembrane region" description="Helical" evidence="10">
    <location>
        <begin position="12"/>
        <end position="35"/>
    </location>
</feature>
<dbReference type="Proteomes" id="UP000220922">
    <property type="component" value="Unassembled WGS sequence"/>
</dbReference>
<protein>
    <recommendedName>
        <fullName evidence="13">Histidine kinase</fullName>
    </recommendedName>
</protein>
<dbReference type="Gene3D" id="3.30.565.10">
    <property type="entry name" value="Histidine kinase-like ATPase, C-terminal domain"/>
    <property type="match status" value="1"/>
</dbReference>
<comment type="subcellular location">
    <subcellularLocation>
        <location evidence="1">Cell membrane</location>
        <topology evidence="1">Multi-pass membrane protein</topology>
    </subcellularLocation>
</comment>
<evidence type="ECO:0000256" key="3">
    <source>
        <dbReference type="ARBA" id="ARBA00022679"/>
    </source>
</evidence>
<evidence type="ECO:0000256" key="6">
    <source>
        <dbReference type="ARBA" id="ARBA00022989"/>
    </source>
</evidence>
<organism evidence="11 12">
    <name type="scientific">Candidatus Chloroploca asiatica</name>
    <dbReference type="NCBI Taxonomy" id="1506545"/>
    <lineage>
        <taxon>Bacteria</taxon>
        <taxon>Bacillati</taxon>
        <taxon>Chloroflexota</taxon>
        <taxon>Chloroflexia</taxon>
        <taxon>Chloroflexales</taxon>
        <taxon>Chloroflexineae</taxon>
        <taxon>Oscillochloridaceae</taxon>
        <taxon>Candidatus Chloroploca</taxon>
    </lineage>
</organism>
<dbReference type="PANTHER" id="PTHR24421">
    <property type="entry name" value="NITRATE/NITRITE SENSOR PROTEIN NARX-RELATED"/>
    <property type="match status" value="1"/>
</dbReference>
<evidence type="ECO:0000313" key="12">
    <source>
        <dbReference type="Proteomes" id="UP000220922"/>
    </source>
</evidence>
<gene>
    <name evidence="11" type="ORF">A9Q02_08850</name>
</gene>
<evidence type="ECO:0000256" key="7">
    <source>
        <dbReference type="ARBA" id="ARBA00023012"/>
    </source>
</evidence>
<dbReference type="InterPro" id="IPR036890">
    <property type="entry name" value="HATPase_C_sf"/>
</dbReference>
<feature type="transmembrane region" description="Helical" evidence="10">
    <location>
        <begin position="120"/>
        <end position="138"/>
    </location>
</feature>
<keyword evidence="2" id="KW-1003">Cell membrane</keyword>
<dbReference type="GO" id="GO:0000160">
    <property type="term" value="P:phosphorelay signal transduction system"/>
    <property type="evidence" value="ECO:0007669"/>
    <property type="project" value="UniProtKB-KW"/>
</dbReference>
<dbReference type="OrthoDB" id="141497at2"/>
<keyword evidence="6 10" id="KW-1133">Transmembrane helix</keyword>
<evidence type="ECO:0000256" key="1">
    <source>
        <dbReference type="ARBA" id="ARBA00004651"/>
    </source>
</evidence>
<feature type="compositionally biased region" description="Basic and acidic residues" evidence="9">
    <location>
        <begin position="210"/>
        <end position="222"/>
    </location>
</feature>
<keyword evidence="8 10" id="KW-0472">Membrane</keyword>
<accession>A0A2H3KQT2</accession>
<keyword evidence="5" id="KW-0418">Kinase</keyword>
<evidence type="ECO:0000256" key="5">
    <source>
        <dbReference type="ARBA" id="ARBA00022777"/>
    </source>
</evidence>
<evidence type="ECO:0000256" key="9">
    <source>
        <dbReference type="SAM" id="MobiDB-lite"/>
    </source>
</evidence>
<comment type="caution">
    <text evidence="11">The sequence shown here is derived from an EMBL/GenBank/DDBJ whole genome shotgun (WGS) entry which is preliminary data.</text>
</comment>
<dbReference type="SUPFAM" id="SSF55874">
    <property type="entry name" value="ATPase domain of HSP90 chaperone/DNA topoisomerase II/histidine kinase"/>
    <property type="match status" value="1"/>
</dbReference>
<keyword evidence="7" id="KW-0902">Two-component regulatory system</keyword>
<evidence type="ECO:0000256" key="10">
    <source>
        <dbReference type="SAM" id="Phobius"/>
    </source>
</evidence>
<feature type="transmembrane region" description="Helical" evidence="10">
    <location>
        <begin position="150"/>
        <end position="172"/>
    </location>
</feature>
<dbReference type="GO" id="GO:0016301">
    <property type="term" value="F:kinase activity"/>
    <property type="evidence" value="ECO:0007669"/>
    <property type="project" value="UniProtKB-KW"/>
</dbReference>